<evidence type="ECO:0000313" key="2">
    <source>
        <dbReference type="Proteomes" id="UP000218231"/>
    </source>
</evidence>
<name>A0A2A2M5B4_9BILA</name>
<gene>
    <name evidence="1" type="ORF">WR25_01231</name>
</gene>
<organism evidence="1 2">
    <name type="scientific">Diploscapter pachys</name>
    <dbReference type="NCBI Taxonomy" id="2018661"/>
    <lineage>
        <taxon>Eukaryota</taxon>
        <taxon>Metazoa</taxon>
        <taxon>Ecdysozoa</taxon>
        <taxon>Nematoda</taxon>
        <taxon>Chromadorea</taxon>
        <taxon>Rhabditida</taxon>
        <taxon>Rhabditina</taxon>
        <taxon>Rhabditomorpha</taxon>
        <taxon>Rhabditoidea</taxon>
        <taxon>Rhabditidae</taxon>
        <taxon>Diploscapter</taxon>
    </lineage>
</organism>
<proteinExistence type="predicted"/>
<evidence type="ECO:0000313" key="1">
    <source>
        <dbReference type="EMBL" id="PAV93612.1"/>
    </source>
</evidence>
<dbReference type="Proteomes" id="UP000218231">
    <property type="component" value="Unassembled WGS sequence"/>
</dbReference>
<reference evidence="1 2" key="1">
    <citation type="journal article" date="2017" name="Curr. Biol.">
        <title>Genome architecture and evolution of a unichromosomal asexual nematode.</title>
        <authorList>
            <person name="Fradin H."/>
            <person name="Zegar C."/>
            <person name="Gutwein M."/>
            <person name="Lucas J."/>
            <person name="Kovtun M."/>
            <person name="Corcoran D."/>
            <person name="Baugh L.R."/>
            <person name="Kiontke K."/>
            <person name="Gunsalus K."/>
            <person name="Fitch D.H."/>
            <person name="Piano F."/>
        </authorList>
    </citation>
    <scope>NUCLEOTIDE SEQUENCE [LARGE SCALE GENOMIC DNA]</scope>
    <source>
        <strain evidence="1">PF1309</strain>
    </source>
</reference>
<dbReference type="AlphaFoldDB" id="A0A2A2M5B4"/>
<accession>A0A2A2M5B4</accession>
<dbReference type="EMBL" id="LIAE01004933">
    <property type="protein sequence ID" value="PAV93612.1"/>
    <property type="molecule type" value="Genomic_DNA"/>
</dbReference>
<keyword evidence="2" id="KW-1185">Reference proteome</keyword>
<protein>
    <submittedName>
        <fullName evidence="1">Uncharacterized protein</fullName>
    </submittedName>
</protein>
<comment type="caution">
    <text evidence="1">The sequence shown here is derived from an EMBL/GenBank/DDBJ whole genome shotgun (WGS) entry which is preliminary data.</text>
</comment>
<sequence>MIAMVDQGDLAEGAETHLEHIADIVGLTQEHTLLAVAGHHKAVQLHGWDRRRHLGQRIGQHFALVEQGQVERVGQKLALGVAHAHAVDPGTGFAATVRVGQLATPVVPVPAKRQSRKPPL</sequence>